<dbReference type="InterPro" id="IPR013785">
    <property type="entry name" value="Aldolase_TIM"/>
</dbReference>
<dbReference type="Gene3D" id="3.20.20.70">
    <property type="entry name" value="Aldolase class I"/>
    <property type="match status" value="1"/>
</dbReference>
<dbReference type="NCBIfam" id="TIGR01036">
    <property type="entry name" value="pyrD_sub2"/>
    <property type="match status" value="1"/>
</dbReference>
<keyword evidence="10" id="KW-0472">Membrane</keyword>
<comment type="pathway">
    <text evidence="3">Pyrimidine metabolism; UMP biosynthesis via de novo pathway; orotate from (S)-dihydroorotate (quinone route): step 1/1.</text>
</comment>
<dbReference type="FunCoup" id="D8Q0M1">
    <property type="interactions" value="407"/>
</dbReference>
<evidence type="ECO:0000256" key="8">
    <source>
        <dbReference type="ARBA" id="ARBA00022643"/>
    </source>
</evidence>
<comment type="subcellular location">
    <subcellularLocation>
        <location evidence="2">Membrane</location>
    </subcellularLocation>
</comment>
<dbReference type="STRING" id="578458.D8Q0M1"/>
<feature type="domain" description="Dihydroorotate dehydrogenase catalytic" evidence="13">
    <location>
        <begin position="109"/>
        <end position="419"/>
    </location>
</feature>
<comment type="catalytic activity">
    <reaction evidence="12">
        <text>(S)-dihydroorotate + a quinone = orotate + a quinol</text>
        <dbReference type="Rhea" id="RHEA:30187"/>
        <dbReference type="ChEBI" id="CHEBI:24646"/>
        <dbReference type="ChEBI" id="CHEBI:30839"/>
        <dbReference type="ChEBI" id="CHEBI:30864"/>
        <dbReference type="ChEBI" id="CHEBI:132124"/>
        <dbReference type="EC" id="1.3.5.2"/>
    </reaction>
</comment>
<dbReference type="Proteomes" id="UP000007431">
    <property type="component" value="Unassembled WGS sequence"/>
</dbReference>
<dbReference type="GO" id="GO:0005743">
    <property type="term" value="C:mitochondrial inner membrane"/>
    <property type="evidence" value="ECO:0007669"/>
    <property type="project" value="TreeGrafter"/>
</dbReference>
<dbReference type="InterPro" id="IPR001295">
    <property type="entry name" value="Dihydroorotate_DH_CS"/>
</dbReference>
<dbReference type="EC" id="1.3.5.2" evidence="5"/>
<keyword evidence="9" id="KW-0560">Oxidoreductase</keyword>
<dbReference type="eggNOG" id="KOG1436">
    <property type="taxonomic scope" value="Eukaryota"/>
</dbReference>
<dbReference type="EMBL" id="GL377305">
    <property type="protein sequence ID" value="EFI98374.1"/>
    <property type="molecule type" value="Genomic_DNA"/>
</dbReference>
<keyword evidence="15" id="KW-1185">Reference proteome</keyword>
<comment type="cofactor">
    <cofactor evidence="1">
        <name>FMN</name>
        <dbReference type="ChEBI" id="CHEBI:58210"/>
    </cofactor>
</comment>
<dbReference type="Pfam" id="PF01180">
    <property type="entry name" value="DHO_dh"/>
    <property type="match status" value="1"/>
</dbReference>
<comment type="similarity">
    <text evidence="4">Belongs to the dihydroorotate dehydrogenase family. Type 2 subfamily.</text>
</comment>
<sequence>MAVPRLARPLRLAGSGVRQYTFARHASTQAAPASNALRTGAYATAVALGAGLFGVYYFDARSSIHQYVVPPLVRTLFDPETGHKLAVQGLRLGLGPKDREPDDERLAVEASLWGQVLKNPVGLAAGFDKDGEAIDGLLDLGFCWVEIGSVTPRPQPGNPRPRFFHLSEDSAVINRYGFPSQGHASVLARLRARIPTFLLPEQQESAAFRPGTLLAVNLGKNKDSPQEAVDDFVAGVRTFGTSADVLVVNVSSPNTPGLRGLQERDLLKKLLSGVSQARKKLPASDFVPKGPKLLLKISPDLTPEQIKEVAQVVRASHVDGVIVSNTTIQRPKGLRDPKRDEAGGLSGPPLKPIALAALRTLRGQLPAEIPIIGCGGIASGADALEYAREGAAMVQLYTAFGYDGVGTVRRIKDEITELLAKEGRTWMSVVREAVAEKSWVPPAPKPRAKHADTEAGMLIEEAEELKRMLEELEARLG</sequence>
<evidence type="ECO:0000256" key="2">
    <source>
        <dbReference type="ARBA" id="ARBA00004370"/>
    </source>
</evidence>
<dbReference type="GO" id="GO:0044205">
    <property type="term" value="P:'de novo' UMP biosynthetic process"/>
    <property type="evidence" value="ECO:0007669"/>
    <property type="project" value="UniProtKB-UniPathway"/>
</dbReference>
<evidence type="ECO:0000256" key="3">
    <source>
        <dbReference type="ARBA" id="ARBA00005161"/>
    </source>
</evidence>
<reference evidence="14 15" key="1">
    <citation type="journal article" date="2010" name="Nat. Biotechnol.">
        <title>Genome sequence of the model mushroom Schizophyllum commune.</title>
        <authorList>
            <person name="Ohm R.A."/>
            <person name="de Jong J.F."/>
            <person name="Lugones L.G."/>
            <person name="Aerts A."/>
            <person name="Kothe E."/>
            <person name="Stajich J.E."/>
            <person name="de Vries R.P."/>
            <person name="Record E."/>
            <person name="Levasseur A."/>
            <person name="Baker S.E."/>
            <person name="Bartholomew K.A."/>
            <person name="Coutinho P.M."/>
            <person name="Erdmann S."/>
            <person name="Fowler T.J."/>
            <person name="Gathman A.C."/>
            <person name="Lombard V."/>
            <person name="Henrissat B."/>
            <person name="Knabe N."/>
            <person name="Kuees U."/>
            <person name="Lilly W.W."/>
            <person name="Lindquist E."/>
            <person name="Lucas S."/>
            <person name="Magnuson J.K."/>
            <person name="Piumi F."/>
            <person name="Raudaskoski M."/>
            <person name="Salamov A."/>
            <person name="Schmutz J."/>
            <person name="Schwarze F.W.M.R."/>
            <person name="vanKuyk P.A."/>
            <person name="Horton J.S."/>
            <person name="Grigoriev I.V."/>
            <person name="Woesten H.A.B."/>
        </authorList>
    </citation>
    <scope>NUCLEOTIDE SEQUENCE [LARGE SCALE GENOMIC DNA]</scope>
    <source>
        <strain evidence="15">H4-8 / FGSC 9210</strain>
    </source>
</reference>
<dbReference type="NCBIfam" id="NF003645">
    <property type="entry name" value="PRK05286.1-2"/>
    <property type="match status" value="1"/>
</dbReference>
<evidence type="ECO:0000256" key="11">
    <source>
        <dbReference type="ARBA" id="ARBA00031623"/>
    </source>
</evidence>
<dbReference type="NCBIfam" id="NF003652">
    <property type="entry name" value="PRK05286.2-5"/>
    <property type="match status" value="1"/>
</dbReference>
<dbReference type="OMA" id="IYGTDTR"/>
<gene>
    <name evidence="14" type="ORF">SCHCODRAFT_54820</name>
</gene>
<evidence type="ECO:0000256" key="1">
    <source>
        <dbReference type="ARBA" id="ARBA00001917"/>
    </source>
</evidence>
<organism evidence="15">
    <name type="scientific">Schizophyllum commune (strain H4-8 / FGSC 9210)</name>
    <name type="common">Split gill fungus</name>
    <dbReference type="NCBI Taxonomy" id="578458"/>
    <lineage>
        <taxon>Eukaryota</taxon>
        <taxon>Fungi</taxon>
        <taxon>Dikarya</taxon>
        <taxon>Basidiomycota</taxon>
        <taxon>Agaricomycotina</taxon>
        <taxon>Agaricomycetes</taxon>
        <taxon>Agaricomycetidae</taxon>
        <taxon>Agaricales</taxon>
        <taxon>Schizophyllaceae</taxon>
        <taxon>Schizophyllum</taxon>
    </lineage>
</organism>
<protein>
    <recommendedName>
        <fullName evidence="6">Dihydroorotate dehydrogenase (quinone), mitochondrial</fullName>
        <ecNumber evidence="5">1.3.5.2</ecNumber>
    </recommendedName>
    <alternativeName>
        <fullName evidence="11">Dihydroorotate oxidase</fullName>
    </alternativeName>
</protein>
<evidence type="ECO:0000256" key="5">
    <source>
        <dbReference type="ARBA" id="ARBA00012791"/>
    </source>
</evidence>
<evidence type="ECO:0000256" key="10">
    <source>
        <dbReference type="ARBA" id="ARBA00023136"/>
    </source>
</evidence>
<dbReference type="InterPro" id="IPR005719">
    <property type="entry name" value="Dihydroorotate_DH_2"/>
</dbReference>
<dbReference type="PANTHER" id="PTHR48109">
    <property type="entry name" value="DIHYDROOROTATE DEHYDROGENASE (QUINONE), MITOCHONDRIAL-RELATED"/>
    <property type="match status" value="1"/>
</dbReference>
<evidence type="ECO:0000313" key="15">
    <source>
        <dbReference type="Proteomes" id="UP000007431"/>
    </source>
</evidence>
<evidence type="ECO:0000313" key="14">
    <source>
        <dbReference type="EMBL" id="EFI98374.1"/>
    </source>
</evidence>
<evidence type="ECO:0000256" key="9">
    <source>
        <dbReference type="ARBA" id="ARBA00023002"/>
    </source>
</evidence>
<accession>D8Q0M1</accession>
<dbReference type="InterPro" id="IPR005720">
    <property type="entry name" value="Dihydroorotate_DH_cat"/>
</dbReference>
<dbReference type="SUPFAM" id="SSF51395">
    <property type="entry name" value="FMN-linked oxidoreductases"/>
    <property type="match status" value="1"/>
</dbReference>
<evidence type="ECO:0000256" key="6">
    <source>
        <dbReference type="ARBA" id="ARBA00017599"/>
    </source>
</evidence>
<evidence type="ECO:0000256" key="7">
    <source>
        <dbReference type="ARBA" id="ARBA00022630"/>
    </source>
</evidence>
<dbReference type="HOGENOM" id="CLU_013640_4_3_1"/>
<evidence type="ECO:0000256" key="4">
    <source>
        <dbReference type="ARBA" id="ARBA00005359"/>
    </source>
</evidence>
<dbReference type="UniPathway" id="UPA00070">
    <property type="reaction ID" value="UER00946"/>
</dbReference>
<dbReference type="AlphaFoldDB" id="D8Q0M1"/>
<dbReference type="PROSITE" id="PS00912">
    <property type="entry name" value="DHODEHASE_2"/>
    <property type="match status" value="1"/>
</dbReference>
<dbReference type="GO" id="GO:0006207">
    <property type="term" value="P:'de novo' pyrimidine nucleobase biosynthetic process"/>
    <property type="evidence" value="ECO:0007669"/>
    <property type="project" value="InterPro"/>
</dbReference>
<name>D8Q0M1_SCHCM</name>
<dbReference type="InterPro" id="IPR050074">
    <property type="entry name" value="DHO_dehydrogenase"/>
</dbReference>
<keyword evidence="7" id="KW-0285">Flavoprotein</keyword>
<keyword evidence="8" id="KW-0288">FMN</keyword>
<dbReference type="VEuPathDB" id="FungiDB:SCHCODRAFT_02618501"/>
<dbReference type="PANTHER" id="PTHR48109:SF4">
    <property type="entry name" value="DIHYDROOROTATE DEHYDROGENASE (QUINONE), MITOCHONDRIAL"/>
    <property type="match status" value="1"/>
</dbReference>
<dbReference type="GO" id="GO:0106430">
    <property type="term" value="F:dihydroorotate dehydrogenase (quinone) activity"/>
    <property type="evidence" value="ECO:0007669"/>
    <property type="project" value="UniProtKB-EC"/>
</dbReference>
<dbReference type="InParanoid" id="D8Q0M1"/>
<evidence type="ECO:0000256" key="12">
    <source>
        <dbReference type="ARBA" id="ARBA00048639"/>
    </source>
</evidence>
<evidence type="ECO:0000259" key="13">
    <source>
        <dbReference type="Pfam" id="PF01180"/>
    </source>
</evidence>
<proteinExistence type="inferred from homology"/>
<dbReference type="CDD" id="cd04738">
    <property type="entry name" value="DHOD_2_like"/>
    <property type="match status" value="1"/>
</dbReference>